<reference evidence="2 3" key="1">
    <citation type="submission" date="2018-12" db="EMBL/GenBank/DDBJ databases">
        <authorList>
            <person name="Criscuolo A."/>
        </authorList>
    </citation>
    <scope>NUCLEOTIDE SEQUENCE [LARGE SCALE GENOMIC DNA]</scope>
    <source>
        <strain evidence="2">ACIP1116281</strain>
    </source>
</reference>
<evidence type="ECO:0000256" key="1">
    <source>
        <dbReference type="SAM" id="Phobius"/>
    </source>
</evidence>
<feature type="transmembrane region" description="Helical" evidence="1">
    <location>
        <begin position="136"/>
        <end position="158"/>
    </location>
</feature>
<feature type="transmembrane region" description="Helical" evidence="1">
    <location>
        <begin position="289"/>
        <end position="310"/>
    </location>
</feature>
<evidence type="ECO:0000313" key="3">
    <source>
        <dbReference type="Proteomes" id="UP000268844"/>
    </source>
</evidence>
<keyword evidence="1" id="KW-0812">Transmembrane</keyword>
<dbReference type="AlphaFoldDB" id="A0A3S4EP54"/>
<proteinExistence type="predicted"/>
<evidence type="ECO:0000313" key="2">
    <source>
        <dbReference type="EMBL" id="VDS06628.1"/>
    </source>
</evidence>
<keyword evidence="1" id="KW-1133">Transmembrane helix</keyword>
<gene>
    <name evidence="2" type="ORF">DEVEQU_03792</name>
</gene>
<protein>
    <submittedName>
        <fullName evidence="2">Uncharacterized protein</fullName>
    </submittedName>
</protein>
<dbReference type="OrthoDB" id="8478544at2"/>
<organism evidence="2 3">
    <name type="scientific">Devosia equisanguinis</name>
    <dbReference type="NCBI Taxonomy" id="2490941"/>
    <lineage>
        <taxon>Bacteria</taxon>
        <taxon>Pseudomonadati</taxon>
        <taxon>Pseudomonadota</taxon>
        <taxon>Alphaproteobacteria</taxon>
        <taxon>Hyphomicrobiales</taxon>
        <taxon>Devosiaceae</taxon>
        <taxon>Devosia</taxon>
    </lineage>
</organism>
<dbReference type="EMBL" id="UZWD01000058">
    <property type="protein sequence ID" value="VDS06628.1"/>
    <property type="molecule type" value="Genomic_DNA"/>
</dbReference>
<sequence>MSAFSQALPQRKLTLAPNLLKGPRGFLFAVLMFAGLLIGMSWWQGPGLIRDLQISANPAYPDAVKTIDGECSTRRGLTDCDARLVYSVNGQRYDNHVSMAFIDFHSGDYMVEVVISGDKPELATLSLGLDMLWNRLAVFGVFALVFIAGIAAMVYGALGAQRGNGQLQLPGRLTLVPVELTNVQEKGKTAFVTYAEKLEKGRSRRTANTEFAAGEVPLMAALADGSVVGVAAKHEVGGLPVLLDSQMQRITDLSPAERQSLLDSLPRPSQSQVDVASGRAPKKLHWKRGLATFFGIILLAVAAVGAYWVYYVTSSETQFDSIGMEINAMLPEPLNRWGCDQLQARFGDDRAPWGCVAADFTSWK</sequence>
<name>A0A3S4EP54_9HYPH</name>
<dbReference type="Proteomes" id="UP000268844">
    <property type="component" value="Unassembled WGS sequence"/>
</dbReference>
<keyword evidence="3" id="KW-1185">Reference proteome</keyword>
<dbReference type="RefSeq" id="WP_126152143.1">
    <property type="nucleotide sequence ID" value="NZ_JBHTMH010000001.1"/>
</dbReference>
<feature type="transmembrane region" description="Helical" evidence="1">
    <location>
        <begin position="25"/>
        <end position="43"/>
    </location>
</feature>
<keyword evidence="1" id="KW-0472">Membrane</keyword>
<accession>A0A3S4EP54</accession>